<evidence type="ECO:0000313" key="1">
    <source>
        <dbReference type="EMBL" id="KAI6657179.1"/>
    </source>
</evidence>
<reference evidence="1 2" key="1">
    <citation type="journal article" date="2023" name="BMC Biol.">
        <title>The compact genome of the sponge Oopsacas minuta (Hexactinellida) is lacking key metazoan core genes.</title>
        <authorList>
            <person name="Santini S."/>
            <person name="Schenkelaars Q."/>
            <person name="Jourda C."/>
            <person name="Duchesne M."/>
            <person name="Belahbib H."/>
            <person name="Rocher C."/>
            <person name="Selva M."/>
            <person name="Riesgo A."/>
            <person name="Vervoort M."/>
            <person name="Leys S.P."/>
            <person name="Kodjabachian L."/>
            <person name="Le Bivic A."/>
            <person name="Borchiellini C."/>
            <person name="Claverie J.M."/>
            <person name="Renard E."/>
        </authorList>
    </citation>
    <scope>NUCLEOTIDE SEQUENCE [LARGE SCALE GENOMIC DNA]</scope>
    <source>
        <strain evidence="1">SPO-2</strain>
    </source>
</reference>
<organism evidence="1 2">
    <name type="scientific">Oopsacas minuta</name>
    <dbReference type="NCBI Taxonomy" id="111878"/>
    <lineage>
        <taxon>Eukaryota</taxon>
        <taxon>Metazoa</taxon>
        <taxon>Porifera</taxon>
        <taxon>Hexactinellida</taxon>
        <taxon>Hexasterophora</taxon>
        <taxon>Lyssacinosida</taxon>
        <taxon>Leucopsacidae</taxon>
        <taxon>Oopsacas</taxon>
    </lineage>
</organism>
<protein>
    <submittedName>
        <fullName evidence="1">52 kDa repressor of the inhibitor of the protein kinase</fullName>
    </submittedName>
</protein>
<accession>A0AAV7K7N3</accession>
<dbReference type="AlphaFoldDB" id="A0AAV7K7N3"/>
<sequence length="256" mass="29463">MYYNPLLICYLYQSLARCYEKENCSSFAQNTYGVRHNKAIRISNINDSEEYDTIEPSSFHFDHLQVPDTPNNLVECPNITNLAPQDPGVIESVSPITQYDVGDILLGKVIREDLTNDEKVNYISHHFTPGKKFDLFITQSIVRGKTQQKKVLVFQHSWPDRYRWLVYSISVGGGLCKFCILFSSEKDKRKYCGVLVNRPFINLVKATGKGDILEHHQRLQYHKDAVQNGLVLLQHQKHPETDLSLVISRATRNHIP</sequence>
<name>A0AAV7K7N3_9METZ</name>
<comment type="caution">
    <text evidence="1">The sequence shown here is derived from an EMBL/GenBank/DDBJ whole genome shotgun (WGS) entry which is preliminary data.</text>
</comment>
<evidence type="ECO:0000313" key="2">
    <source>
        <dbReference type="Proteomes" id="UP001165289"/>
    </source>
</evidence>
<proteinExistence type="predicted"/>
<dbReference type="Proteomes" id="UP001165289">
    <property type="component" value="Unassembled WGS sequence"/>
</dbReference>
<gene>
    <name evidence="1" type="ORF">LOD99_15965</name>
</gene>
<dbReference type="EMBL" id="JAKMXF010000122">
    <property type="protein sequence ID" value="KAI6657179.1"/>
    <property type="molecule type" value="Genomic_DNA"/>
</dbReference>
<keyword evidence="2" id="KW-1185">Reference proteome</keyword>